<dbReference type="Gene3D" id="1.10.287.950">
    <property type="entry name" value="Methyl-accepting chemotaxis protein"/>
    <property type="match status" value="1"/>
</dbReference>
<dbReference type="Proteomes" id="UP000243793">
    <property type="component" value="Chromosome"/>
</dbReference>
<keyword evidence="12" id="KW-1185">Reference proteome</keyword>
<evidence type="ECO:0000256" key="5">
    <source>
        <dbReference type="ARBA" id="ARBA00023224"/>
    </source>
</evidence>
<feature type="transmembrane region" description="Helical" evidence="8">
    <location>
        <begin position="12"/>
        <end position="32"/>
    </location>
</feature>
<keyword evidence="5 7" id="KW-0807">Transducer</keyword>
<dbReference type="OrthoDB" id="9781845at2"/>
<dbReference type="PANTHER" id="PTHR32089:SF119">
    <property type="entry name" value="METHYL-ACCEPTING CHEMOTAXIS PROTEIN CTPL"/>
    <property type="match status" value="1"/>
</dbReference>
<dbReference type="CDD" id="cd11386">
    <property type="entry name" value="MCP_signal"/>
    <property type="match status" value="1"/>
</dbReference>
<evidence type="ECO:0000256" key="7">
    <source>
        <dbReference type="PROSITE-ProRule" id="PRU00284"/>
    </source>
</evidence>
<name>A0A1Y0CXY7_9GAMM</name>
<keyword evidence="3 8" id="KW-1133">Transmembrane helix</keyword>
<dbReference type="AlphaFoldDB" id="A0A1Y0CXY7"/>
<dbReference type="SUPFAM" id="SSF103190">
    <property type="entry name" value="Sensory domain-like"/>
    <property type="match status" value="1"/>
</dbReference>
<comment type="subcellular location">
    <subcellularLocation>
        <location evidence="1">Membrane</location>
        <topology evidence="1">Multi-pass membrane protein</topology>
    </subcellularLocation>
</comment>
<keyword evidence="4 8" id="KW-0472">Membrane</keyword>
<dbReference type="KEGG" id="ocm:CBP12_08490"/>
<evidence type="ECO:0000259" key="10">
    <source>
        <dbReference type="PROSITE" id="PS50885"/>
    </source>
</evidence>
<evidence type="ECO:0000313" key="11">
    <source>
        <dbReference type="EMBL" id="ART80183.1"/>
    </source>
</evidence>
<sequence length="637" mass="69068">MLRNLKIGTRLGLGFGSLVAITVLVMALFYLANANRLIAQAEKRELQNLFISIEAQIETQSLFAEAMSVLVANQPQVQSLFDERNREGLVSEFKGVFDKLKQDYGVAQFQFHTAPATSFLRLHKLAQFGDDLTPLRPTIVETNRTKVPVRGLDGGVAGIGIRGLSPIIRHGQHLGSVEFGLNLAQEFTERFSKEFGIKMAIHVLNNQRVETLASTINGQSLVNTQDIQRAWQGEAVLSRHQDSQTAYAVLSHKIDDFSGQPIAVVEIAADRSFYAASLAQTQLFVALMAVIAIAVALVVAYLLAQSIVRPLRETVANLQDIAEGEGDLTQRLNEAGNDELSQLAAVYNVFVDKIQDLIRQVSDATNQMATSTEELSHIASESKEGALAQRDHTSQVATAMHQMTVSIQEIAANTNQAASRAEDTTATTDQGRAAVTRNVTTIDELAQEVLAAAQTIQQLEQQSNDIGQVLEVIGDIADQTNLLALNAAIEAARAGEQGRGFAVVADEVRSLAQRTQQSTGEIEKIVQSIQGSTQNVVLAMERNRLKTDSAVTEANTTADRLGDIKVSVDAIHDMNTQVAAAVEEQSHVAEDVNRSINTISDIAEQSEQSVGQTAQASQELARLASQLQTLVGRFKII</sequence>
<dbReference type="EMBL" id="CP021376">
    <property type="protein sequence ID" value="ART80183.1"/>
    <property type="molecule type" value="Genomic_DNA"/>
</dbReference>
<protein>
    <submittedName>
        <fullName evidence="11">Hemolysin activation protein</fullName>
    </submittedName>
</protein>
<dbReference type="FunFam" id="1.10.287.950:FF:000001">
    <property type="entry name" value="Methyl-accepting chemotaxis sensory transducer"/>
    <property type="match status" value="1"/>
</dbReference>
<evidence type="ECO:0000256" key="6">
    <source>
        <dbReference type="ARBA" id="ARBA00029447"/>
    </source>
</evidence>
<organism evidence="11 12">
    <name type="scientific">Oceanisphaera avium</name>
    <dbReference type="NCBI Taxonomy" id="1903694"/>
    <lineage>
        <taxon>Bacteria</taxon>
        <taxon>Pseudomonadati</taxon>
        <taxon>Pseudomonadota</taxon>
        <taxon>Gammaproteobacteria</taxon>
        <taxon>Aeromonadales</taxon>
        <taxon>Aeromonadaceae</taxon>
        <taxon>Oceanisphaera</taxon>
    </lineage>
</organism>
<feature type="domain" description="HAMP" evidence="10">
    <location>
        <begin position="305"/>
        <end position="359"/>
    </location>
</feature>
<proteinExistence type="inferred from homology"/>
<feature type="transmembrane region" description="Helical" evidence="8">
    <location>
        <begin position="283"/>
        <end position="304"/>
    </location>
</feature>
<dbReference type="RefSeq" id="WP_086964049.1">
    <property type="nucleotide sequence ID" value="NZ_CP021376.1"/>
</dbReference>
<dbReference type="SMART" id="SM00283">
    <property type="entry name" value="MA"/>
    <property type="match status" value="1"/>
</dbReference>
<evidence type="ECO:0000256" key="2">
    <source>
        <dbReference type="ARBA" id="ARBA00022692"/>
    </source>
</evidence>
<dbReference type="InterPro" id="IPR003660">
    <property type="entry name" value="HAMP_dom"/>
</dbReference>
<evidence type="ECO:0000256" key="4">
    <source>
        <dbReference type="ARBA" id="ARBA00023136"/>
    </source>
</evidence>
<dbReference type="InterPro" id="IPR029150">
    <property type="entry name" value="dCache_3"/>
</dbReference>
<feature type="domain" description="Methyl-accepting transducer" evidence="9">
    <location>
        <begin position="364"/>
        <end position="600"/>
    </location>
</feature>
<gene>
    <name evidence="11" type="ORF">CBP12_08490</name>
</gene>
<reference evidence="12" key="1">
    <citation type="submission" date="2017-05" db="EMBL/GenBank/DDBJ databases">
        <authorList>
            <person name="Sung H."/>
        </authorList>
    </citation>
    <scope>NUCLEOTIDE SEQUENCE [LARGE SCALE GENOMIC DNA]</scope>
    <source>
        <strain evidence="12">AMac2203</strain>
    </source>
</reference>
<dbReference type="GO" id="GO:0006935">
    <property type="term" value="P:chemotaxis"/>
    <property type="evidence" value="ECO:0007669"/>
    <property type="project" value="UniProtKB-ARBA"/>
</dbReference>
<evidence type="ECO:0000256" key="3">
    <source>
        <dbReference type="ARBA" id="ARBA00022989"/>
    </source>
</evidence>
<dbReference type="SUPFAM" id="SSF58104">
    <property type="entry name" value="Methyl-accepting chemotaxis protein (MCP) signaling domain"/>
    <property type="match status" value="1"/>
</dbReference>
<dbReference type="Pfam" id="PF14827">
    <property type="entry name" value="dCache_3"/>
    <property type="match status" value="1"/>
</dbReference>
<dbReference type="PANTHER" id="PTHR32089">
    <property type="entry name" value="METHYL-ACCEPTING CHEMOTAXIS PROTEIN MCPB"/>
    <property type="match status" value="1"/>
</dbReference>
<dbReference type="Pfam" id="PF00015">
    <property type="entry name" value="MCPsignal"/>
    <property type="match status" value="1"/>
</dbReference>
<keyword evidence="2 8" id="KW-0812">Transmembrane</keyword>
<dbReference type="GO" id="GO:0007165">
    <property type="term" value="P:signal transduction"/>
    <property type="evidence" value="ECO:0007669"/>
    <property type="project" value="UniProtKB-KW"/>
</dbReference>
<dbReference type="CDD" id="cd06225">
    <property type="entry name" value="HAMP"/>
    <property type="match status" value="1"/>
</dbReference>
<evidence type="ECO:0000259" key="9">
    <source>
        <dbReference type="PROSITE" id="PS50111"/>
    </source>
</evidence>
<dbReference type="GO" id="GO:0016020">
    <property type="term" value="C:membrane"/>
    <property type="evidence" value="ECO:0007669"/>
    <property type="project" value="UniProtKB-SubCell"/>
</dbReference>
<dbReference type="PROSITE" id="PS50111">
    <property type="entry name" value="CHEMOTAXIS_TRANSDUC_2"/>
    <property type="match status" value="1"/>
</dbReference>
<evidence type="ECO:0000256" key="1">
    <source>
        <dbReference type="ARBA" id="ARBA00004141"/>
    </source>
</evidence>
<evidence type="ECO:0000313" key="12">
    <source>
        <dbReference type="Proteomes" id="UP000243793"/>
    </source>
</evidence>
<accession>A0A1Y0CXY7</accession>
<comment type="similarity">
    <text evidence="6">Belongs to the methyl-accepting chemotaxis (MCP) protein family.</text>
</comment>
<evidence type="ECO:0000256" key="8">
    <source>
        <dbReference type="SAM" id="Phobius"/>
    </source>
</evidence>
<dbReference type="PROSITE" id="PS50885">
    <property type="entry name" value="HAMP"/>
    <property type="match status" value="1"/>
</dbReference>
<dbReference type="InterPro" id="IPR029151">
    <property type="entry name" value="Sensor-like_sf"/>
</dbReference>
<dbReference type="SMART" id="SM00304">
    <property type="entry name" value="HAMP"/>
    <property type="match status" value="2"/>
</dbReference>
<dbReference type="InterPro" id="IPR004089">
    <property type="entry name" value="MCPsignal_dom"/>
</dbReference>
<dbReference type="Pfam" id="PF00672">
    <property type="entry name" value="HAMP"/>
    <property type="match status" value="1"/>
</dbReference>